<dbReference type="Pfam" id="PF01272">
    <property type="entry name" value="GreA_GreB"/>
    <property type="match status" value="1"/>
</dbReference>
<dbReference type="GO" id="GO:0003677">
    <property type="term" value="F:DNA binding"/>
    <property type="evidence" value="ECO:0007669"/>
    <property type="project" value="InterPro"/>
</dbReference>
<reference evidence="2 3" key="1">
    <citation type="journal article" date="2019" name="Emerg. Microbes Infect.">
        <title>Comprehensive subspecies identification of 175 nontuberculous mycobacteria species based on 7547 genomic profiles.</title>
        <authorList>
            <person name="Matsumoto Y."/>
            <person name="Kinjo T."/>
            <person name="Motooka D."/>
            <person name="Nabeya D."/>
            <person name="Jung N."/>
            <person name="Uechi K."/>
            <person name="Horii T."/>
            <person name="Iida T."/>
            <person name="Fujita J."/>
            <person name="Nakamura S."/>
        </authorList>
    </citation>
    <scope>NUCLEOTIDE SEQUENCE [LARGE SCALE GENOMIC DNA]</scope>
    <source>
        <strain evidence="2 3">JCM 30725</strain>
    </source>
</reference>
<sequence length="111" mass="12063">MTTAAPFPMTRPGDHAAGPGMVVTIRYNATGETETFVLGRREGEGANMDVYSMASPLGRAVVGALPGEQRLYAIPDERPQLVTVVRVVPYGPRVRRAARRAAGRRFPRGRK</sequence>
<dbReference type="SUPFAM" id="SSF54534">
    <property type="entry name" value="FKBP-like"/>
    <property type="match status" value="1"/>
</dbReference>
<evidence type="ECO:0000259" key="1">
    <source>
        <dbReference type="Pfam" id="PF01272"/>
    </source>
</evidence>
<accession>A0A7I9YN30</accession>
<dbReference type="AlphaFoldDB" id="A0A7I9YN30"/>
<protein>
    <recommendedName>
        <fullName evidence="1">Transcription elongation factor GreA/GreB C-terminal domain-containing protein</fullName>
    </recommendedName>
</protein>
<dbReference type="PROSITE" id="PS00830">
    <property type="entry name" value="GREAB_2"/>
    <property type="match status" value="1"/>
</dbReference>
<dbReference type="Proteomes" id="UP000465360">
    <property type="component" value="Unassembled WGS sequence"/>
</dbReference>
<evidence type="ECO:0000313" key="2">
    <source>
        <dbReference type="EMBL" id="GFG90080.1"/>
    </source>
</evidence>
<dbReference type="Gene3D" id="3.10.50.30">
    <property type="entry name" value="Transcription elongation factor, GreA/GreB, C-terminal domain"/>
    <property type="match status" value="1"/>
</dbReference>
<feature type="domain" description="Transcription elongation factor GreA/GreB C-terminal" evidence="1">
    <location>
        <begin position="17"/>
        <end position="87"/>
    </location>
</feature>
<name>A0A7I9YN30_MYCBU</name>
<organism evidence="2 3">
    <name type="scientific">Mycobacterium bourgelatii</name>
    <dbReference type="NCBI Taxonomy" id="1273442"/>
    <lineage>
        <taxon>Bacteria</taxon>
        <taxon>Bacillati</taxon>
        <taxon>Actinomycetota</taxon>
        <taxon>Actinomycetes</taxon>
        <taxon>Mycobacteriales</taxon>
        <taxon>Mycobacteriaceae</taxon>
        <taxon>Mycobacterium</taxon>
    </lineage>
</organism>
<dbReference type="GO" id="GO:0032784">
    <property type="term" value="P:regulation of DNA-templated transcription elongation"/>
    <property type="evidence" value="ECO:0007669"/>
    <property type="project" value="InterPro"/>
</dbReference>
<keyword evidence="3" id="KW-1185">Reference proteome</keyword>
<dbReference type="EMBL" id="BLKZ01000001">
    <property type="protein sequence ID" value="GFG90080.1"/>
    <property type="molecule type" value="Genomic_DNA"/>
</dbReference>
<dbReference type="RefSeq" id="WP_163711263.1">
    <property type="nucleotide sequence ID" value="NZ_BLKZ01000001.1"/>
</dbReference>
<gene>
    <name evidence="2" type="ORF">MBOU_21220</name>
</gene>
<comment type="caution">
    <text evidence="2">The sequence shown here is derived from an EMBL/GenBank/DDBJ whole genome shotgun (WGS) entry which is preliminary data.</text>
</comment>
<evidence type="ECO:0000313" key="3">
    <source>
        <dbReference type="Proteomes" id="UP000465360"/>
    </source>
</evidence>
<dbReference type="InterPro" id="IPR036953">
    <property type="entry name" value="GreA/GreB_C_sf"/>
</dbReference>
<proteinExistence type="predicted"/>
<dbReference type="InterPro" id="IPR018151">
    <property type="entry name" value="TF_GreA/GreB_CS"/>
</dbReference>
<dbReference type="InterPro" id="IPR001437">
    <property type="entry name" value="Tscrpt_elong_fac_GreA/B_C"/>
</dbReference>